<comment type="caution">
    <text evidence="2">The sequence shown here is derived from an EMBL/GenBank/DDBJ whole genome shotgun (WGS) entry which is preliminary data.</text>
</comment>
<protein>
    <submittedName>
        <fullName evidence="2">Uncharacterized protein</fullName>
    </submittedName>
</protein>
<sequence length="113" mass="12386">MKLILLLLNTPDSKPKVKPSPPPKGKSCSNSSLRKILAVNNDPDFEAIPPCPVSPVSHHLSRSSLQSHIQQGEFPRVLSDPCGNQWMEVEWGEFSCVSVAVPDHNVGNKQTFS</sequence>
<evidence type="ECO:0000256" key="1">
    <source>
        <dbReference type="SAM" id="MobiDB-lite"/>
    </source>
</evidence>
<keyword evidence="3" id="KW-1185">Reference proteome</keyword>
<reference evidence="2" key="1">
    <citation type="submission" date="2019-04" db="EMBL/GenBank/DDBJ databases">
        <title>Genome assembly of Zosterops borbonicus 15179.</title>
        <authorList>
            <person name="Leroy T."/>
            <person name="Anselmetti Y."/>
            <person name="Tilak M.-K."/>
            <person name="Nabholz B."/>
        </authorList>
    </citation>
    <scope>NUCLEOTIDE SEQUENCE</scope>
    <source>
        <strain evidence="2">HGM_15179</strain>
        <tissue evidence="2">Muscle</tissue>
    </source>
</reference>
<gene>
    <name evidence="2" type="ORF">HGM15179_007980</name>
</gene>
<organism evidence="2 3">
    <name type="scientific">Zosterops borbonicus</name>
    <dbReference type="NCBI Taxonomy" id="364589"/>
    <lineage>
        <taxon>Eukaryota</taxon>
        <taxon>Metazoa</taxon>
        <taxon>Chordata</taxon>
        <taxon>Craniata</taxon>
        <taxon>Vertebrata</taxon>
        <taxon>Euteleostomi</taxon>
        <taxon>Archelosauria</taxon>
        <taxon>Archosauria</taxon>
        <taxon>Dinosauria</taxon>
        <taxon>Saurischia</taxon>
        <taxon>Theropoda</taxon>
        <taxon>Coelurosauria</taxon>
        <taxon>Aves</taxon>
        <taxon>Neognathae</taxon>
        <taxon>Neoaves</taxon>
        <taxon>Telluraves</taxon>
        <taxon>Australaves</taxon>
        <taxon>Passeriformes</taxon>
        <taxon>Sylvioidea</taxon>
        <taxon>Zosteropidae</taxon>
        <taxon>Zosterops</taxon>
    </lineage>
</organism>
<evidence type="ECO:0000313" key="3">
    <source>
        <dbReference type="Proteomes" id="UP000796761"/>
    </source>
</evidence>
<dbReference type="Proteomes" id="UP000796761">
    <property type="component" value="Unassembled WGS sequence"/>
</dbReference>
<evidence type="ECO:0000313" key="2">
    <source>
        <dbReference type="EMBL" id="TRZ19141.1"/>
    </source>
</evidence>
<dbReference type="AlphaFoldDB" id="A0A8K1LMK1"/>
<dbReference type="EMBL" id="SWJQ01000195">
    <property type="protein sequence ID" value="TRZ19141.1"/>
    <property type="molecule type" value="Genomic_DNA"/>
</dbReference>
<name>A0A8K1LMK1_9PASS</name>
<proteinExistence type="predicted"/>
<feature type="region of interest" description="Disordered" evidence="1">
    <location>
        <begin position="8"/>
        <end position="32"/>
    </location>
</feature>
<accession>A0A8K1LMK1</accession>